<organism evidence="1 2">
    <name type="scientific">Kribbella lupini</name>
    <dbReference type="NCBI Taxonomy" id="291602"/>
    <lineage>
        <taxon>Bacteria</taxon>
        <taxon>Bacillati</taxon>
        <taxon>Actinomycetota</taxon>
        <taxon>Actinomycetes</taxon>
        <taxon>Propionibacteriales</taxon>
        <taxon>Kribbellaceae</taxon>
        <taxon>Kribbella</taxon>
    </lineage>
</organism>
<dbReference type="EMBL" id="BAAANC010000001">
    <property type="protein sequence ID" value="GAA1512335.1"/>
    <property type="molecule type" value="Genomic_DNA"/>
</dbReference>
<sequence length="117" mass="12582">MQADRARAQQVLDELAAAYDDVPDVDRAPMFGSEALRVLGKVFAFVGREGQLIVKLPAPRVAELLAAAAAKPVHVGRNATREWAGIPPTTDPTQWRALLAEAHAFVSAAARSSDRPR</sequence>
<dbReference type="InterPro" id="IPR058532">
    <property type="entry name" value="YjbR/MT2646/Rv2570-like"/>
</dbReference>
<keyword evidence="2" id="KW-1185">Reference proteome</keyword>
<dbReference type="Proteomes" id="UP001500363">
    <property type="component" value="Unassembled WGS sequence"/>
</dbReference>
<evidence type="ECO:0000313" key="2">
    <source>
        <dbReference type="Proteomes" id="UP001500363"/>
    </source>
</evidence>
<comment type="caution">
    <text evidence="1">The sequence shown here is derived from an EMBL/GenBank/DDBJ whole genome shotgun (WGS) entry which is preliminary data.</text>
</comment>
<accession>A0ABN2A6C4</accession>
<dbReference type="Gene3D" id="3.30.1460.30">
    <property type="entry name" value="YgaC/TfoX-N like chaperone"/>
    <property type="match status" value="1"/>
</dbReference>
<gene>
    <name evidence="1" type="ORF">GCM10009741_07370</name>
</gene>
<name>A0ABN2A6C4_9ACTN</name>
<protein>
    <recommendedName>
        <fullName evidence="3">DNA-binding protein (MmcQ/YjbR family)</fullName>
    </recommendedName>
</protein>
<proteinExistence type="predicted"/>
<evidence type="ECO:0008006" key="3">
    <source>
        <dbReference type="Google" id="ProtNLM"/>
    </source>
</evidence>
<dbReference type="SUPFAM" id="SSF159894">
    <property type="entry name" value="YgaC/TfoX-N like"/>
    <property type="match status" value="1"/>
</dbReference>
<reference evidence="1 2" key="1">
    <citation type="journal article" date="2019" name="Int. J. Syst. Evol. Microbiol.">
        <title>The Global Catalogue of Microorganisms (GCM) 10K type strain sequencing project: providing services to taxonomists for standard genome sequencing and annotation.</title>
        <authorList>
            <consortium name="The Broad Institute Genomics Platform"/>
            <consortium name="The Broad Institute Genome Sequencing Center for Infectious Disease"/>
            <person name="Wu L."/>
            <person name="Ma J."/>
        </authorList>
    </citation>
    <scope>NUCLEOTIDE SEQUENCE [LARGE SCALE GENOMIC DNA]</scope>
    <source>
        <strain evidence="1 2">JCM 14303</strain>
    </source>
</reference>
<evidence type="ECO:0000313" key="1">
    <source>
        <dbReference type="EMBL" id="GAA1512335.1"/>
    </source>
</evidence>
<dbReference type="RefSeq" id="WP_344169282.1">
    <property type="nucleotide sequence ID" value="NZ_BAAANC010000001.1"/>
</dbReference>
<dbReference type="Pfam" id="PF04237">
    <property type="entry name" value="YjbR"/>
    <property type="match status" value="1"/>
</dbReference>